<name>A0AAV1DM41_OLDCO</name>
<dbReference type="EMBL" id="OX459123">
    <property type="protein sequence ID" value="CAI9108930.1"/>
    <property type="molecule type" value="Genomic_DNA"/>
</dbReference>
<keyword evidence="3" id="KW-1185">Reference proteome</keyword>
<reference evidence="2" key="1">
    <citation type="submission" date="2023-03" db="EMBL/GenBank/DDBJ databases">
        <authorList>
            <person name="Julca I."/>
        </authorList>
    </citation>
    <scope>NUCLEOTIDE SEQUENCE</scope>
</reference>
<evidence type="ECO:0000313" key="3">
    <source>
        <dbReference type="Proteomes" id="UP001161247"/>
    </source>
</evidence>
<evidence type="ECO:0000313" key="2">
    <source>
        <dbReference type="EMBL" id="CAI9108930.1"/>
    </source>
</evidence>
<feature type="region of interest" description="Disordered" evidence="1">
    <location>
        <begin position="133"/>
        <end position="208"/>
    </location>
</feature>
<protein>
    <submittedName>
        <fullName evidence="2">OLC1v1008638C1</fullName>
    </submittedName>
</protein>
<accession>A0AAV1DM41</accession>
<dbReference type="Proteomes" id="UP001161247">
    <property type="component" value="Chromosome 6"/>
</dbReference>
<gene>
    <name evidence="2" type="ORF">OLC1_LOCUS16919</name>
</gene>
<sequence length="314" mass="34632">MKGQFEGVEVAHNLHIENLWPTLIPKSNLDKYILAGVQRYLGLSEFALGINDVMDPAMERGARKVVLEIEAARRKNEDIQPILDKYADRAMKGRTLAVRLRCKARKHFRDMNFALLPIMQQITKACSSISRPEDIADIPGSPSFVFQMPRGIQTPPGIPPRPDEEPEAVEAASPPKGNNSGSHGGGGTSTDSNTNSRDKTVQSGGLAGGGLGGIQGIEIARGPQAIIEAKAENDQLDKLWRDTEAYWEGHLKNSIQLEMLANNRLRKFEAKIRKKKKDDSLPEPDPEDFIPCNYFKSVLVHRLCPGCCKVGSIL</sequence>
<dbReference type="AlphaFoldDB" id="A0AAV1DM41"/>
<evidence type="ECO:0000256" key="1">
    <source>
        <dbReference type="SAM" id="MobiDB-lite"/>
    </source>
</evidence>
<feature type="compositionally biased region" description="Low complexity" evidence="1">
    <location>
        <begin position="169"/>
        <end position="181"/>
    </location>
</feature>
<organism evidence="2 3">
    <name type="scientific">Oldenlandia corymbosa var. corymbosa</name>
    <dbReference type="NCBI Taxonomy" id="529605"/>
    <lineage>
        <taxon>Eukaryota</taxon>
        <taxon>Viridiplantae</taxon>
        <taxon>Streptophyta</taxon>
        <taxon>Embryophyta</taxon>
        <taxon>Tracheophyta</taxon>
        <taxon>Spermatophyta</taxon>
        <taxon>Magnoliopsida</taxon>
        <taxon>eudicotyledons</taxon>
        <taxon>Gunneridae</taxon>
        <taxon>Pentapetalae</taxon>
        <taxon>asterids</taxon>
        <taxon>lamiids</taxon>
        <taxon>Gentianales</taxon>
        <taxon>Rubiaceae</taxon>
        <taxon>Rubioideae</taxon>
        <taxon>Spermacoceae</taxon>
        <taxon>Hedyotis-Oldenlandia complex</taxon>
        <taxon>Oldenlandia</taxon>
    </lineage>
</organism>
<proteinExistence type="predicted"/>